<reference evidence="1 2" key="1">
    <citation type="journal article" date="2019" name="Syst. Appl. Microbiol.">
        <title>Characterization of Bifidobacterium species in feaces of the Egyptian fruit bat: Description of B. vespertilionis sp. nov. and B. rousetti sp. nov.</title>
        <authorList>
            <person name="Modesto M."/>
            <person name="Satti M."/>
            <person name="Watanabe K."/>
            <person name="Puglisi E."/>
            <person name="Morelli L."/>
            <person name="Huang C.-H."/>
            <person name="Liou J.-S."/>
            <person name="Miyashita M."/>
            <person name="Tamura T."/>
            <person name="Saito S."/>
            <person name="Mori K."/>
            <person name="Huang L."/>
            <person name="Sciavilla P."/>
            <person name="Sandri C."/>
            <person name="Spiezio C."/>
            <person name="Vitali F."/>
            <person name="Cavalieri D."/>
            <person name="Perpetuini G."/>
            <person name="Tofalo R."/>
            <person name="Bonetti A."/>
            <person name="Arita M."/>
            <person name="Mattarelli P."/>
        </authorList>
    </citation>
    <scope>NUCLEOTIDE SEQUENCE [LARGE SCALE GENOMIC DNA]</scope>
    <source>
        <strain evidence="1 2">RST17</strain>
    </source>
</reference>
<comment type="caution">
    <text evidence="1">The sequence shown here is derived from an EMBL/GenBank/DDBJ whole genome shotgun (WGS) entry which is preliminary data.</text>
</comment>
<evidence type="ECO:0000313" key="1">
    <source>
        <dbReference type="EMBL" id="KAA8828544.1"/>
    </source>
</evidence>
<name>A0A5M9ZLT2_9BIFI</name>
<dbReference type="AlphaFoldDB" id="A0A5M9ZLT2"/>
<dbReference type="RefSeq" id="WP_150379068.1">
    <property type="nucleotide sequence ID" value="NZ_RZUH01000003.1"/>
</dbReference>
<gene>
    <name evidence="1" type="ORF">EMO91_05235</name>
</gene>
<evidence type="ECO:0000313" key="2">
    <source>
        <dbReference type="Proteomes" id="UP000410049"/>
    </source>
</evidence>
<dbReference type="Proteomes" id="UP000410049">
    <property type="component" value="Unassembled WGS sequence"/>
</dbReference>
<accession>A0A5M9ZLT2</accession>
<organism evidence="1 2">
    <name type="scientific">Bifidobacterium myosotis</name>
    <dbReference type="NCBI Taxonomy" id="1630166"/>
    <lineage>
        <taxon>Bacteria</taxon>
        <taxon>Bacillati</taxon>
        <taxon>Actinomycetota</taxon>
        <taxon>Actinomycetes</taxon>
        <taxon>Bifidobacteriales</taxon>
        <taxon>Bifidobacteriaceae</taxon>
        <taxon>Bifidobacterium</taxon>
    </lineage>
</organism>
<proteinExistence type="predicted"/>
<protein>
    <submittedName>
        <fullName evidence="1">Uncharacterized protein</fullName>
    </submittedName>
</protein>
<sequence>MSADARYLSGIGLTPVPFSCIPRSLGLCPPSKIAARLPQDCRKLSVLVVPMTDFDASVTDFDT</sequence>
<dbReference type="EMBL" id="RZUH01000003">
    <property type="protein sequence ID" value="KAA8828544.1"/>
    <property type="molecule type" value="Genomic_DNA"/>
</dbReference>